<protein>
    <recommendedName>
        <fullName evidence="3">dolichol kinase</fullName>
        <ecNumber evidence="3">2.7.1.108</ecNumber>
    </recommendedName>
</protein>
<dbReference type="InterPro" id="IPR032974">
    <property type="entry name" value="Polypren_kinase"/>
</dbReference>
<feature type="transmembrane region" description="Helical" evidence="10">
    <location>
        <begin position="447"/>
        <end position="467"/>
    </location>
</feature>
<evidence type="ECO:0000256" key="8">
    <source>
        <dbReference type="ARBA" id="ARBA00022989"/>
    </source>
</evidence>
<feature type="transmembrane region" description="Helical" evidence="10">
    <location>
        <begin position="541"/>
        <end position="560"/>
    </location>
</feature>
<feature type="transmembrane region" description="Helical" evidence="10">
    <location>
        <begin position="510"/>
        <end position="529"/>
    </location>
</feature>
<evidence type="ECO:0000313" key="12">
    <source>
        <dbReference type="Proteomes" id="UP000693981"/>
    </source>
</evidence>
<evidence type="ECO:0000313" key="11">
    <source>
        <dbReference type="EMBL" id="KAG7387539.1"/>
    </source>
</evidence>
<name>A0A8T1W6Y6_9STRA</name>
<reference evidence="11" key="1">
    <citation type="submission" date="2021-02" db="EMBL/GenBank/DDBJ databases">
        <authorList>
            <person name="Palmer J.M."/>
        </authorList>
    </citation>
    <scope>NUCLEOTIDE SEQUENCE</scope>
    <source>
        <strain evidence="11">SCRP23</strain>
    </source>
</reference>
<evidence type="ECO:0000256" key="1">
    <source>
        <dbReference type="ARBA" id="ARBA00004477"/>
    </source>
</evidence>
<feature type="transmembrane region" description="Helical" evidence="10">
    <location>
        <begin position="98"/>
        <end position="117"/>
    </location>
</feature>
<evidence type="ECO:0000256" key="7">
    <source>
        <dbReference type="ARBA" id="ARBA00022824"/>
    </source>
</evidence>
<organism evidence="11 12">
    <name type="scientific">Phytophthora boehmeriae</name>
    <dbReference type="NCBI Taxonomy" id="109152"/>
    <lineage>
        <taxon>Eukaryota</taxon>
        <taxon>Sar</taxon>
        <taxon>Stramenopiles</taxon>
        <taxon>Oomycota</taxon>
        <taxon>Peronosporomycetes</taxon>
        <taxon>Peronosporales</taxon>
        <taxon>Peronosporaceae</taxon>
        <taxon>Phytophthora</taxon>
    </lineage>
</organism>
<feature type="transmembrane region" description="Helical" evidence="10">
    <location>
        <begin position="259"/>
        <end position="281"/>
    </location>
</feature>
<sequence>MSRKGDAESRRAQVAEAAVLALTGAWITRLVQQEKQQQMDDAASLEAEQKLLQAATMSHVLLILHILGFCAVFWSLFKAHTLSKSMSKNSRRERDSGLVVGCLLPPLVLLSRLLAGISQTGEFSAFSFFYAWTSISVGVSALFKVAVCGSVTSCSVNFLVDAVLLPTAFALLTPVEAEWRFLLATGARCIVASLLTAGFKLLPRSFTLGEALLVAQGVGLCAFDALLSTFSRLSEYDLIDLPPSILHPWLLFNVDRENYTLALQVGMLGSLLVCAALIPLLRSHGAPSPTVIVKSPPCQGNLVFLVTAGVVVGGIVYPWSCFLLQAWNPFAWLLDFLTESSSLSPSLPPRIALMGYWIACLVLLVPLCAFVVDHFKLRNIVARKLFHLLVVLMLGPASFIDTPMLSLSYGVALSVFFLVECVRALSLPPFGRAIAEFMKSFIDNREAGRIILTHSYLLLGCALPLWLSTPSSTPSLLVVNTGVLALGVGDAMGAVIGSSVGKHKVFGSKTVEGSVAVFISMLVASLPLHDYHTFSFVDGEHLQLFLFTGGVFLTTVLEAATAQIDNLVLPLFFYTVCNLVSCYYV</sequence>
<feature type="transmembrane region" description="Helical" evidence="10">
    <location>
        <begin position="155"/>
        <end position="173"/>
    </location>
</feature>
<comment type="similarity">
    <text evidence="2">Belongs to the polyprenol kinase family.</text>
</comment>
<evidence type="ECO:0000256" key="3">
    <source>
        <dbReference type="ARBA" id="ARBA00012132"/>
    </source>
</evidence>
<evidence type="ECO:0000256" key="2">
    <source>
        <dbReference type="ARBA" id="ARBA00010794"/>
    </source>
</evidence>
<keyword evidence="8 10" id="KW-1133">Transmembrane helix</keyword>
<feature type="transmembrane region" description="Helical" evidence="10">
    <location>
        <begin position="347"/>
        <end position="372"/>
    </location>
</feature>
<dbReference type="EMBL" id="JAGDFL010000472">
    <property type="protein sequence ID" value="KAG7387539.1"/>
    <property type="molecule type" value="Genomic_DNA"/>
</dbReference>
<feature type="transmembrane region" description="Helical" evidence="10">
    <location>
        <begin position="384"/>
        <end position="400"/>
    </location>
</feature>
<gene>
    <name evidence="11" type="ORF">PHYBOEH_008230</name>
</gene>
<dbReference type="GO" id="GO:0043048">
    <property type="term" value="P:dolichyl monophosphate biosynthetic process"/>
    <property type="evidence" value="ECO:0007669"/>
    <property type="project" value="TreeGrafter"/>
</dbReference>
<feature type="transmembrane region" description="Helical" evidence="10">
    <location>
        <begin position="479"/>
        <end position="498"/>
    </location>
</feature>
<dbReference type="EC" id="2.7.1.108" evidence="3"/>
<comment type="caution">
    <text evidence="11">The sequence shown here is derived from an EMBL/GenBank/DDBJ whole genome shotgun (WGS) entry which is preliminary data.</text>
</comment>
<keyword evidence="5 10" id="KW-0812">Transmembrane</keyword>
<dbReference type="AlphaFoldDB" id="A0A8T1W6Y6"/>
<evidence type="ECO:0000256" key="4">
    <source>
        <dbReference type="ARBA" id="ARBA00022679"/>
    </source>
</evidence>
<feature type="transmembrane region" description="Helical" evidence="10">
    <location>
        <begin position="302"/>
        <end position="327"/>
    </location>
</feature>
<evidence type="ECO:0000256" key="9">
    <source>
        <dbReference type="ARBA" id="ARBA00023136"/>
    </source>
</evidence>
<keyword evidence="7" id="KW-0256">Endoplasmic reticulum</keyword>
<evidence type="ECO:0000256" key="5">
    <source>
        <dbReference type="ARBA" id="ARBA00022692"/>
    </source>
</evidence>
<keyword evidence="9 10" id="KW-0472">Membrane</keyword>
<feature type="transmembrane region" description="Helical" evidence="10">
    <location>
        <begin position="51"/>
        <end position="77"/>
    </location>
</feature>
<feature type="transmembrane region" description="Helical" evidence="10">
    <location>
        <begin position="123"/>
        <end position="143"/>
    </location>
</feature>
<dbReference type="PANTHER" id="PTHR13205">
    <property type="entry name" value="TRANSMEMBRANE PROTEIN 15-RELATED"/>
    <property type="match status" value="1"/>
</dbReference>
<dbReference type="GO" id="GO:0005789">
    <property type="term" value="C:endoplasmic reticulum membrane"/>
    <property type="evidence" value="ECO:0007669"/>
    <property type="project" value="UniProtKB-SubCell"/>
</dbReference>
<comment type="subcellular location">
    <subcellularLocation>
        <location evidence="1">Endoplasmic reticulum membrane</location>
        <topology evidence="1">Multi-pass membrane protein</topology>
    </subcellularLocation>
</comment>
<keyword evidence="6" id="KW-0418">Kinase</keyword>
<evidence type="ECO:0000256" key="6">
    <source>
        <dbReference type="ARBA" id="ARBA00022777"/>
    </source>
</evidence>
<proteinExistence type="inferred from homology"/>
<keyword evidence="4" id="KW-0808">Transferase</keyword>
<dbReference type="GO" id="GO:0004168">
    <property type="term" value="F:dolichol kinase activity"/>
    <property type="evidence" value="ECO:0007669"/>
    <property type="project" value="UniProtKB-EC"/>
</dbReference>
<dbReference type="OrthoDB" id="377083at2759"/>
<dbReference type="Proteomes" id="UP000693981">
    <property type="component" value="Unassembled WGS sequence"/>
</dbReference>
<keyword evidence="12" id="KW-1185">Reference proteome</keyword>
<evidence type="ECO:0000256" key="10">
    <source>
        <dbReference type="SAM" id="Phobius"/>
    </source>
</evidence>
<accession>A0A8T1W6Y6</accession>
<dbReference type="PANTHER" id="PTHR13205:SF15">
    <property type="entry name" value="DOLICHOL KINASE"/>
    <property type="match status" value="1"/>
</dbReference>